<sequence>MTALDDRLNSAEPAPAPVDPSAAARVIAYYLPQYHPIPENDAWWGRGFTEWTNVTKARRRFPGHYQPRLAGELGYYDLRVPEVRAQQAELAREHGVEAFCYYHYWFGTSELLQRPLAEVVASGQPGLSFCVCWANETWTGIWHGNPRQTLIEQTYPGDGDHRRHFESLRPAFEDRRYLRVDGKPVFVVYKPNQVPDAARVCDLWREMAVMAGLGGLHLVGVKNSLEGAPLPPGFDAVVAQALPPVARRFRQAPSPKSLARSVLRRLGVPTVYRYDRVAPGFVSDVLPDSWYPCMIPNWDNSARSGADGLVLHGSTPELFGAQVRRTVAAVAGRHPDKRLVFVKSWNEWAEGNYLEPDQRFGRRYLEALRDEIRPGAAHSRGPSAWPAHGR</sequence>
<proteinExistence type="predicted"/>
<gene>
    <name evidence="1" type="ORF">LuPra_03300</name>
</gene>
<dbReference type="InterPro" id="IPR032719">
    <property type="entry name" value="WbsX"/>
</dbReference>
<protein>
    <recommendedName>
        <fullName evidence="3">Lipopolysaccharide biosynthesis protein</fullName>
    </recommendedName>
</protein>
<dbReference type="Pfam" id="PF14307">
    <property type="entry name" value="Glyco_tran_WbsX"/>
    <property type="match status" value="1"/>
</dbReference>
<dbReference type="Gene3D" id="3.20.20.80">
    <property type="entry name" value="Glycosidases"/>
    <property type="match status" value="1"/>
</dbReference>
<dbReference type="AlphaFoldDB" id="A0A143PNA2"/>
<dbReference type="Proteomes" id="UP000076079">
    <property type="component" value="Chromosome"/>
</dbReference>
<reference evidence="2" key="2">
    <citation type="submission" date="2016-04" db="EMBL/GenBank/DDBJ databases">
        <title>First Complete Genome Sequence of a Subdivision 6 Acidobacterium.</title>
        <authorList>
            <person name="Huang S."/>
            <person name="Vieira S."/>
            <person name="Bunk B."/>
            <person name="Riedel T."/>
            <person name="Sproeer C."/>
            <person name="Overmann J."/>
        </authorList>
    </citation>
    <scope>NUCLEOTIDE SEQUENCE [LARGE SCALE GENOMIC DNA]</scope>
    <source>
        <strain evidence="2">DSM 100886 HEG_-6_39</strain>
    </source>
</reference>
<dbReference type="EMBL" id="CP015136">
    <property type="protein sequence ID" value="AMY10072.1"/>
    <property type="molecule type" value="Genomic_DNA"/>
</dbReference>
<dbReference type="CDD" id="cd11579">
    <property type="entry name" value="Glyco_tran_WbsX"/>
    <property type="match status" value="1"/>
</dbReference>
<dbReference type="PANTHER" id="PTHR41244:SF1">
    <property type="entry name" value="GLYCOSYLTRANSFERASE"/>
    <property type="match status" value="1"/>
</dbReference>
<dbReference type="PATRIC" id="fig|1813736.3.peg.3506"/>
<dbReference type="RefSeq" id="WP_237050615.1">
    <property type="nucleotide sequence ID" value="NZ_CP015136.1"/>
</dbReference>
<evidence type="ECO:0000313" key="1">
    <source>
        <dbReference type="EMBL" id="AMY10072.1"/>
    </source>
</evidence>
<dbReference type="KEGG" id="abac:LuPra_03300"/>
<evidence type="ECO:0000313" key="2">
    <source>
        <dbReference type="Proteomes" id="UP000076079"/>
    </source>
</evidence>
<dbReference type="STRING" id="1855912.LuPra_03300"/>
<reference evidence="1 2" key="1">
    <citation type="journal article" date="2016" name="Genome Announc.">
        <title>First Complete Genome Sequence of a Subdivision 6 Acidobacterium Strain.</title>
        <authorList>
            <person name="Huang S."/>
            <person name="Vieira S."/>
            <person name="Bunk B."/>
            <person name="Riedel T."/>
            <person name="Sproer C."/>
            <person name="Overmann J."/>
        </authorList>
    </citation>
    <scope>NUCLEOTIDE SEQUENCE [LARGE SCALE GENOMIC DNA]</scope>
    <source>
        <strain evidence="2">DSM 100886 HEG_-6_39</strain>
    </source>
</reference>
<evidence type="ECO:0008006" key="3">
    <source>
        <dbReference type="Google" id="ProtNLM"/>
    </source>
</evidence>
<accession>A0A143PNA2</accession>
<keyword evidence="2" id="KW-1185">Reference proteome</keyword>
<dbReference type="PANTHER" id="PTHR41244">
    <property type="entry name" value="RHAMNAN SYNTHESIS F"/>
    <property type="match status" value="1"/>
</dbReference>
<organism evidence="1 2">
    <name type="scientific">Luteitalea pratensis</name>
    <dbReference type="NCBI Taxonomy" id="1855912"/>
    <lineage>
        <taxon>Bacteria</taxon>
        <taxon>Pseudomonadati</taxon>
        <taxon>Acidobacteriota</taxon>
        <taxon>Vicinamibacteria</taxon>
        <taxon>Vicinamibacterales</taxon>
        <taxon>Vicinamibacteraceae</taxon>
        <taxon>Luteitalea</taxon>
    </lineage>
</organism>
<name>A0A143PNA2_LUTPR</name>